<reference evidence="2 3" key="1">
    <citation type="journal article" date="2012" name="BMC Genomics">
        <title>Genome-wide characterization of vibrio phage phipp2 with unique arrangements of the mob-like genes.</title>
        <authorList>
            <person name="Lin Y.R."/>
            <person name="Lin C.S."/>
        </authorList>
    </citation>
    <scope>NUCLEOTIDE SEQUENCE [LARGE SCALE GENOMIC DNA]</scope>
</reference>
<keyword evidence="1" id="KW-0472">Membrane</keyword>
<feature type="transmembrane region" description="Helical" evidence="1">
    <location>
        <begin position="6"/>
        <end position="32"/>
    </location>
</feature>
<evidence type="ECO:0000256" key="1">
    <source>
        <dbReference type="SAM" id="Phobius"/>
    </source>
</evidence>
<keyword evidence="1" id="KW-0812">Transmembrane</keyword>
<name>I6X2I3_9CAUD</name>
<evidence type="ECO:0000313" key="3">
    <source>
        <dbReference type="Proteomes" id="UP000009015"/>
    </source>
</evidence>
<proteinExistence type="predicted"/>
<feature type="transmembrane region" description="Helical" evidence="1">
    <location>
        <begin position="91"/>
        <end position="109"/>
    </location>
</feature>
<evidence type="ECO:0000313" key="2">
    <source>
        <dbReference type="EMBL" id="AFN37442.1"/>
    </source>
</evidence>
<feature type="transmembrane region" description="Helical" evidence="1">
    <location>
        <begin position="66"/>
        <end position="85"/>
    </location>
</feature>
<accession>I6X2I3</accession>
<keyword evidence="1" id="KW-1133">Transmembrane helix</keyword>
<sequence length="112" mass="13234">MGIIWISNIAIVVATLLVTFIIKCVFMVDIGWERYLDKLQRFKYRHLFTREVHEYFEDHKHDDMPFWCFSFIILDIVCLGVLWLIAHFAPVVAVVVLLLALIRIIVIKVKKC</sequence>
<gene>
    <name evidence="2" type="ORF">pp2_209</name>
</gene>
<protein>
    <submittedName>
        <fullName evidence="2">Uncharacterized protein</fullName>
    </submittedName>
</protein>
<organism evidence="2 3">
    <name type="scientific">Vibrio phage phi-pp2</name>
    <dbReference type="NCBI Taxonomy" id="1204514"/>
    <lineage>
        <taxon>Viruses</taxon>
        <taxon>Duplodnaviria</taxon>
        <taxon>Heunggongvirae</taxon>
        <taxon>Uroviricota</taxon>
        <taxon>Caudoviricetes</taxon>
        <taxon>Pantevenvirales</taxon>
        <taxon>Straboviridae</taxon>
        <taxon>Schizotequatrovirus</taxon>
        <taxon>Schizotequatrovirus KVP40</taxon>
    </lineage>
</organism>
<dbReference type="Proteomes" id="UP000009015">
    <property type="component" value="Segment"/>
</dbReference>
<dbReference type="EMBL" id="JN849462">
    <property type="protein sequence ID" value="AFN37442.1"/>
    <property type="molecule type" value="Genomic_DNA"/>
</dbReference>